<organism evidence="3 4">
    <name type="scientific">Mucilaginibacter ginsenosidivorax</name>
    <dbReference type="NCBI Taxonomy" id="862126"/>
    <lineage>
        <taxon>Bacteria</taxon>
        <taxon>Pseudomonadati</taxon>
        <taxon>Bacteroidota</taxon>
        <taxon>Sphingobacteriia</taxon>
        <taxon>Sphingobacteriales</taxon>
        <taxon>Sphingobacteriaceae</taxon>
        <taxon>Mucilaginibacter</taxon>
    </lineage>
</organism>
<dbReference type="Gene3D" id="3.40.50.12370">
    <property type="match status" value="1"/>
</dbReference>
<dbReference type="CDD" id="cd00293">
    <property type="entry name" value="USP-like"/>
    <property type="match status" value="1"/>
</dbReference>
<evidence type="ECO:0000313" key="4">
    <source>
        <dbReference type="Proteomes" id="UP000321362"/>
    </source>
</evidence>
<comment type="similarity">
    <text evidence="1">Belongs to the universal stress protein A family.</text>
</comment>
<dbReference type="KEGG" id="mgk:FSB76_24730"/>
<dbReference type="InterPro" id="IPR006015">
    <property type="entry name" value="Universal_stress_UspA"/>
</dbReference>
<dbReference type="SUPFAM" id="SSF52402">
    <property type="entry name" value="Adenine nucleotide alpha hydrolases-like"/>
    <property type="match status" value="2"/>
</dbReference>
<protein>
    <submittedName>
        <fullName evidence="3">Universal stress protein</fullName>
    </submittedName>
</protein>
<dbReference type="RefSeq" id="WP_147058155.1">
    <property type="nucleotide sequence ID" value="NZ_CP042437.1"/>
</dbReference>
<reference evidence="3 4" key="1">
    <citation type="journal article" date="2013" name="J. Microbiol.">
        <title>Mucilaginibacter ginsenosidivorax sp. nov., with ginsenoside converting activity isolated from sediment.</title>
        <authorList>
            <person name="Kim J.K."/>
            <person name="Choi T.E."/>
            <person name="Liu Q.M."/>
            <person name="Park H.Y."/>
            <person name="Yi T.H."/>
            <person name="Yoon M.H."/>
            <person name="Kim S.C."/>
            <person name="Im W.T."/>
        </authorList>
    </citation>
    <scope>NUCLEOTIDE SEQUENCE [LARGE SCALE GENOMIC DNA]</scope>
    <source>
        <strain evidence="3 4">KHI28</strain>
    </source>
</reference>
<dbReference type="PANTHER" id="PTHR46268:SF6">
    <property type="entry name" value="UNIVERSAL STRESS PROTEIN UP12"/>
    <property type="match status" value="1"/>
</dbReference>
<dbReference type="Pfam" id="PF00582">
    <property type="entry name" value="Usp"/>
    <property type="match status" value="1"/>
</dbReference>
<dbReference type="AlphaFoldDB" id="A0A5B8W7Q9"/>
<dbReference type="EMBL" id="CP042437">
    <property type="protein sequence ID" value="QEC78995.1"/>
    <property type="molecule type" value="Genomic_DNA"/>
</dbReference>
<keyword evidence="4" id="KW-1185">Reference proteome</keyword>
<dbReference type="Proteomes" id="UP000321362">
    <property type="component" value="Chromosome"/>
</dbReference>
<dbReference type="PRINTS" id="PR01438">
    <property type="entry name" value="UNVRSLSTRESS"/>
</dbReference>
<sequence>MKTILIPTDFSENARRAAEYGYYLAKQMRANVLLCNAVIIPAEIPQTGFTGWLGGESELLMEDSTNELQRLKAHLELIDRTDTFRPQVGYLNDAGRVADVVNTNCAAADVALIVIGKHAASGWSGFLLANHTNALIDAAKKPLLVVPPQAPVEMVKKIAFATDFNKIGKDIKSIYELIALARPMNAEILLTHVYTEKHHSPALQLLIDQLLTELSNKADYPHIYYRALEDTTAERGLTWLCKHGQVDILAMNHGPYSFIDDILNLSHTQKMAAHLSVPLMVFQA</sequence>
<name>A0A5B8W7Q9_9SPHI</name>
<dbReference type="InterPro" id="IPR006016">
    <property type="entry name" value="UspA"/>
</dbReference>
<evidence type="ECO:0000259" key="2">
    <source>
        <dbReference type="Pfam" id="PF00582"/>
    </source>
</evidence>
<gene>
    <name evidence="3" type="ORF">FSB76_24730</name>
</gene>
<accession>A0A5B8W7Q9</accession>
<feature type="domain" description="UspA" evidence="2">
    <location>
        <begin position="1"/>
        <end position="147"/>
    </location>
</feature>
<dbReference type="OrthoDB" id="9788959at2"/>
<evidence type="ECO:0000256" key="1">
    <source>
        <dbReference type="ARBA" id="ARBA00008791"/>
    </source>
</evidence>
<evidence type="ECO:0000313" key="3">
    <source>
        <dbReference type="EMBL" id="QEC78995.1"/>
    </source>
</evidence>
<proteinExistence type="inferred from homology"/>
<dbReference type="PANTHER" id="PTHR46268">
    <property type="entry name" value="STRESS RESPONSE PROTEIN NHAX"/>
    <property type="match status" value="1"/>
</dbReference>